<feature type="compositionally biased region" description="Basic and acidic residues" evidence="1">
    <location>
        <begin position="519"/>
        <end position="531"/>
    </location>
</feature>
<feature type="compositionally biased region" description="Polar residues" evidence="1">
    <location>
        <begin position="576"/>
        <end position="594"/>
    </location>
</feature>
<accession>A0AAN6V3U2</accession>
<reference evidence="2" key="2">
    <citation type="submission" date="2023-05" db="EMBL/GenBank/DDBJ databases">
        <authorList>
            <consortium name="Lawrence Berkeley National Laboratory"/>
            <person name="Steindorff A."/>
            <person name="Hensen N."/>
            <person name="Bonometti L."/>
            <person name="Westerberg I."/>
            <person name="Brannstrom I.O."/>
            <person name="Guillou S."/>
            <person name="Cros-Aarteil S."/>
            <person name="Calhoun S."/>
            <person name="Haridas S."/>
            <person name="Kuo A."/>
            <person name="Mondo S."/>
            <person name="Pangilinan J."/>
            <person name="Riley R."/>
            <person name="Labutti K."/>
            <person name="Andreopoulos B."/>
            <person name="Lipzen A."/>
            <person name="Chen C."/>
            <person name="Yanf M."/>
            <person name="Daum C."/>
            <person name="Ng V."/>
            <person name="Clum A."/>
            <person name="Ohm R."/>
            <person name="Martin F."/>
            <person name="Silar P."/>
            <person name="Natvig D."/>
            <person name="Lalanne C."/>
            <person name="Gautier V."/>
            <person name="Ament-Velasquez S.L."/>
            <person name="Kruys A."/>
            <person name="Hutchinson M.I."/>
            <person name="Powell A.J."/>
            <person name="Barry K."/>
            <person name="Miller A.N."/>
            <person name="Grigoriev I.V."/>
            <person name="Debuchy R."/>
            <person name="Gladieux P."/>
            <person name="Thoren M.H."/>
            <person name="Johannesson H."/>
        </authorList>
    </citation>
    <scope>NUCLEOTIDE SEQUENCE</scope>
    <source>
        <strain evidence="2">CBS 141.50</strain>
    </source>
</reference>
<feature type="compositionally biased region" description="Low complexity" evidence="1">
    <location>
        <begin position="539"/>
        <end position="552"/>
    </location>
</feature>
<dbReference type="RefSeq" id="XP_062637330.1">
    <property type="nucleotide sequence ID" value="XM_062780596.1"/>
</dbReference>
<evidence type="ECO:0000256" key="1">
    <source>
        <dbReference type="SAM" id="MobiDB-lite"/>
    </source>
</evidence>
<gene>
    <name evidence="2" type="ORF">C8A04DRAFT_28302</name>
</gene>
<sequence>MSFQFAVVPKRHIDVLLAYNDEEFGNFMKVCRQPGGRFDIELEGWDTLDGDSRERLLERLKPFRLGRDSSTERERASWPVDFDAVTTRLLDISNNNQEALVPAALEDLHSRIVSSPDTGNFATPLEDEIGTIRRSEAEAYNALLNEGGRPLYPLDLLEDVLHNTETHRETLLSWQKNPEPETIDTEVFHKQLWRWRAFWHWQKENRGIDGLEDELSLFTAEGNRREARKPERVTEEEQFAAFVNGIHQENLEHGRRWPGMTDDERRESYRSSVDSTRSERQYRFRRLRNGRSCREFAEYVSAVQRCLAKHHFTRPFQLNNDVEKRDPLTTCIEYLACECLWYDLYESLLQRSQSIYDKEWAELANSGILRRRETSEFLHSGLFMVRHQTKGDNARKAVKSAQEAGLAAVFELNITVTAHSKATKEEHRPRLANAYYGLMTADARLEEFKKRDDRISRFIAATKTYPRKQQDFGGQKLLSEWVLGQIPLVEAEMAALGQYQVQTNAESSDLGPRRSLRRSQQDMHLMDDNSSPKRKRESSNPPTALATASTSARKSLNRGTINDLDDVPPAKRLRTGRQQSVPSSSPILTNSTLRNGYVHSPETSHPRGFAGNGDMVED</sequence>
<protein>
    <submittedName>
        <fullName evidence="2">Uncharacterized protein</fullName>
    </submittedName>
</protein>
<name>A0AAN6V3U2_9PEZI</name>
<keyword evidence="3" id="KW-1185">Reference proteome</keyword>
<dbReference type="AlphaFoldDB" id="A0AAN6V3U2"/>
<reference evidence="2" key="1">
    <citation type="journal article" date="2023" name="Mol. Phylogenet. Evol.">
        <title>Genome-scale phylogeny and comparative genomics of the fungal order Sordariales.</title>
        <authorList>
            <person name="Hensen N."/>
            <person name="Bonometti L."/>
            <person name="Westerberg I."/>
            <person name="Brannstrom I.O."/>
            <person name="Guillou S."/>
            <person name="Cros-Aarteil S."/>
            <person name="Calhoun S."/>
            <person name="Haridas S."/>
            <person name="Kuo A."/>
            <person name="Mondo S."/>
            <person name="Pangilinan J."/>
            <person name="Riley R."/>
            <person name="LaButti K."/>
            <person name="Andreopoulos B."/>
            <person name="Lipzen A."/>
            <person name="Chen C."/>
            <person name="Yan M."/>
            <person name="Daum C."/>
            <person name="Ng V."/>
            <person name="Clum A."/>
            <person name="Steindorff A."/>
            <person name="Ohm R.A."/>
            <person name="Martin F."/>
            <person name="Silar P."/>
            <person name="Natvig D.O."/>
            <person name="Lalanne C."/>
            <person name="Gautier V."/>
            <person name="Ament-Velasquez S.L."/>
            <person name="Kruys A."/>
            <person name="Hutchinson M.I."/>
            <person name="Powell A.J."/>
            <person name="Barry K."/>
            <person name="Miller A.N."/>
            <person name="Grigoriev I.V."/>
            <person name="Debuchy R."/>
            <person name="Gladieux P."/>
            <person name="Hiltunen Thoren M."/>
            <person name="Johannesson H."/>
        </authorList>
    </citation>
    <scope>NUCLEOTIDE SEQUENCE</scope>
    <source>
        <strain evidence="2">CBS 141.50</strain>
    </source>
</reference>
<dbReference type="GeneID" id="87817209"/>
<evidence type="ECO:0000313" key="3">
    <source>
        <dbReference type="Proteomes" id="UP001302676"/>
    </source>
</evidence>
<dbReference type="Proteomes" id="UP001302676">
    <property type="component" value="Unassembled WGS sequence"/>
</dbReference>
<evidence type="ECO:0000313" key="2">
    <source>
        <dbReference type="EMBL" id="KAK4143959.1"/>
    </source>
</evidence>
<organism evidence="2 3">
    <name type="scientific">Dichotomopilus funicola</name>
    <dbReference type="NCBI Taxonomy" id="1934379"/>
    <lineage>
        <taxon>Eukaryota</taxon>
        <taxon>Fungi</taxon>
        <taxon>Dikarya</taxon>
        <taxon>Ascomycota</taxon>
        <taxon>Pezizomycotina</taxon>
        <taxon>Sordariomycetes</taxon>
        <taxon>Sordariomycetidae</taxon>
        <taxon>Sordariales</taxon>
        <taxon>Chaetomiaceae</taxon>
        <taxon>Dichotomopilus</taxon>
    </lineage>
</organism>
<comment type="caution">
    <text evidence="2">The sequence shown here is derived from an EMBL/GenBank/DDBJ whole genome shotgun (WGS) entry which is preliminary data.</text>
</comment>
<feature type="region of interest" description="Disordered" evidence="1">
    <location>
        <begin position="504"/>
        <end position="618"/>
    </location>
</feature>
<dbReference type="EMBL" id="MU853581">
    <property type="protein sequence ID" value="KAK4143959.1"/>
    <property type="molecule type" value="Genomic_DNA"/>
</dbReference>
<proteinExistence type="predicted"/>